<comment type="caution">
    <text evidence="1">The sequence shown here is derived from an EMBL/GenBank/DDBJ whole genome shotgun (WGS) entry which is preliminary data.</text>
</comment>
<protein>
    <submittedName>
        <fullName evidence="1">Uncharacterized protein</fullName>
    </submittedName>
</protein>
<organism evidence="1 2">
    <name type="scientific">Anabaena cylindrica FACHB-318</name>
    <dbReference type="NCBI Taxonomy" id="2692880"/>
    <lineage>
        <taxon>Bacteria</taxon>
        <taxon>Bacillati</taxon>
        <taxon>Cyanobacteriota</taxon>
        <taxon>Cyanophyceae</taxon>
        <taxon>Nostocales</taxon>
        <taxon>Nostocaceae</taxon>
        <taxon>Anabaena</taxon>
    </lineage>
</organism>
<accession>A0ABR7ZQP3</accession>
<sequence length="134" mass="14695">MKHFLVRGRAIAGSENLGDRFSSGFKYTHKDHTNMSKPLGYFTSTMPGDGSYLDELQQQYGSTFEQLNKVEKLLLLQNIAQTLLGAEINVIGSAVSAEAVSTVSPIVQGLYKRVTLADLLGLAEALVNQLKYQQ</sequence>
<dbReference type="RefSeq" id="WP_126987450.1">
    <property type="nucleotide sequence ID" value="NZ_JACJQC010000035.1"/>
</dbReference>
<evidence type="ECO:0000313" key="2">
    <source>
        <dbReference type="Proteomes" id="UP000638897"/>
    </source>
</evidence>
<gene>
    <name evidence="1" type="ORF">H6F81_25705</name>
</gene>
<keyword evidence="2" id="KW-1185">Reference proteome</keyword>
<dbReference type="Proteomes" id="UP000638897">
    <property type="component" value="Unassembled WGS sequence"/>
</dbReference>
<evidence type="ECO:0000313" key="1">
    <source>
        <dbReference type="EMBL" id="MBD2174587.1"/>
    </source>
</evidence>
<dbReference type="EMBL" id="JACJQC010000035">
    <property type="protein sequence ID" value="MBD2174587.1"/>
    <property type="molecule type" value="Genomic_DNA"/>
</dbReference>
<proteinExistence type="predicted"/>
<name>A0ABR7ZQP3_ANACY</name>
<reference evidence="1 2" key="1">
    <citation type="journal article" date="2020" name="ISME J.">
        <title>Comparative genomics reveals insights into cyanobacterial evolution and habitat adaptation.</title>
        <authorList>
            <person name="Chen M.Y."/>
            <person name="Teng W.K."/>
            <person name="Zhao L."/>
            <person name="Hu C.X."/>
            <person name="Zhou Y.K."/>
            <person name="Han B.P."/>
            <person name="Song L.R."/>
            <person name="Shu W.S."/>
        </authorList>
    </citation>
    <scope>NUCLEOTIDE SEQUENCE [LARGE SCALE GENOMIC DNA]</scope>
    <source>
        <strain evidence="1 2">FACHB-318</strain>
    </source>
</reference>